<reference evidence="1 2" key="1">
    <citation type="journal article" date="2021" name="ISME Commun">
        <title>Automated analysis of genomic sequences facilitates high-throughput and comprehensive description of bacteria.</title>
        <authorList>
            <person name="Hitch T.C.A."/>
        </authorList>
    </citation>
    <scope>NUCLEOTIDE SEQUENCE [LARGE SCALE GENOMIC DNA]</scope>
    <source>
        <strain evidence="1 2">Sanger_109</strain>
    </source>
</reference>
<keyword evidence="2" id="KW-1185">Reference proteome</keyword>
<dbReference type="Proteomes" id="UP001652442">
    <property type="component" value="Unassembled WGS sequence"/>
</dbReference>
<evidence type="ECO:0000313" key="2">
    <source>
        <dbReference type="Proteomes" id="UP001652442"/>
    </source>
</evidence>
<sequence length="421" mass="49499">MEYQLQINKMIEASAREVFAPVMYAFVSWVLKKAEQEKIKRLYFLARDGYQMYLTARILCAEQGYPVECRYLKCSRFALRVPAFHLQGNNCLEFICQGGIDVTLRKVLKRTGMNEQEAAAMAERLGKTEEFDKVMSYQEVQQLKGYFCNSPKLMEWIFDNSKKAYPDAAGYLRQEGLLEPISYAIVDSGWIGTLQQTLQQILKNEGRAEVLRGFYFGLYELPQNVEPQMYDAFYFSPYGKIRRKVYFSNSLFECIFGAPEGMTLRYQKDTQGYEAVLEQKENRNRIKIEQTTDAVCKYVKELAREQRIISAEDVERVLSRFMGEPKREEVEEFGNWKFTDDVLEEKQQIVAANLSEEELSKNHFLYKSLIMLGLKKGPVHESAWIEGSTVRCGRRIRKHLRQIRWYKYVLYLRKEILEKRK</sequence>
<protein>
    <submittedName>
        <fullName evidence="1">Uncharacterized protein</fullName>
    </submittedName>
</protein>
<proteinExistence type="predicted"/>
<dbReference type="EMBL" id="JAOQJQ010000001">
    <property type="protein sequence ID" value="MCU6760811.1"/>
    <property type="molecule type" value="Genomic_DNA"/>
</dbReference>
<gene>
    <name evidence="1" type="ORF">OCV88_00495</name>
</gene>
<accession>A0ABT2TFZ5</accession>
<organism evidence="1 2">
    <name type="scientific">Brotonthovivens ammoniilytica</name>
    <dbReference type="NCBI Taxonomy" id="2981725"/>
    <lineage>
        <taxon>Bacteria</taxon>
        <taxon>Bacillati</taxon>
        <taxon>Bacillota</taxon>
        <taxon>Clostridia</taxon>
        <taxon>Lachnospirales</taxon>
        <taxon>Lachnospiraceae</taxon>
        <taxon>Brotonthovivens</taxon>
    </lineage>
</organism>
<dbReference type="RefSeq" id="WP_158423693.1">
    <property type="nucleotide sequence ID" value="NZ_JAOQJQ010000001.1"/>
</dbReference>
<name>A0ABT2TFZ5_9FIRM</name>
<comment type="caution">
    <text evidence="1">The sequence shown here is derived from an EMBL/GenBank/DDBJ whole genome shotgun (WGS) entry which is preliminary data.</text>
</comment>
<evidence type="ECO:0000313" key="1">
    <source>
        <dbReference type="EMBL" id="MCU6760811.1"/>
    </source>
</evidence>